<sequence>MTPTIRAACAAVLFAVPLAACDDGPAERIGERVDRAAEEVRDAIDPPNGPAERIGRALDRATE</sequence>
<organism evidence="2 3">
    <name type="scientific">Neoroseomonas soli</name>
    <dbReference type="NCBI Taxonomy" id="1081025"/>
    <lineage>
        <taxon>Bacteria</taxon>
        <taxon>Pseudomonadati</taxon>
        <taxon>Pseudomonadota</taxon>
        <taxon>Alphaproteobacteria</taxon>
        <taxon>Acetobacterales</taxon>
        <taxon>Acetobacteraceae</taxon>
        <taxon>Neoroseomonas</taxon>
    </lineage>
</organism>
<dbReference type="RefSeq" id="WP_211864160.1">
    <property type="nucleotide sequence ID" value="NZ_JAAEDM010000087.1"/>
</dbReference>
<keyword evidence="3" id="KW-1185">Reference proteome</keyword>
<feature type="compositionally biased region" description="Basic and acidic residues" evidence="1">
    <location>
        <begin position="53"/>
        <end position="63"/>
    </location>
</feature>
<evidence type="ECO:0000313" key="2">
    <source>
        <dbReference type="EMBL" id="MBR0673758.1"/>
    </source>
</evidence>
<proteinExistence type="predicted"/>
<dbReference type="AlphaFoldDB" id="A0A9X9X2X9"/>
<feature type="region of interest" description="Disordered" evidence="1">
    <location>
        <begin position="43"/>
        <end position="63"/>
    </location>
</feature>
<dbReference type="EMBL" id="JAAEDM010000087">
    <property type="protein sequence ID" value="MBR0673758.1"/>
    <property type="molecule type" value="Genomic_DNA"/>
</dbReference>
<protein>
    <submittedName>
        <fullName evidence="2">Uncharacterized protein</fullName>
    </submittedName>
</protein>
<reference evidence="2" key="1">
    <citation type="submission" date="2020-01" db="EMBL/GenBank/DDBJ databases">
        <authorList>
            <person name="Rat A."/>
        </authorList>
    </citation>
    <scope>NUCLEOTIDE SEQUENCE</scope>
    <source>
        <strain evidence="2">LMG 31231</strain>
    </source>
</reference>
<accession>A0A9X9X2X9</accession>
<reference evidence="2" key="2">
    <citation type="journal article" date="2021" name="Syst. Appl. Microbiol.">
        <title>Roseomonas hellenica sp. nov., isolated from roots of wild-growing Alkanna tinctoria.</title>
        <authorList>
            <person name="Rat A."/>
            <person name="Naranjo H.D."/>
            <person name="Lebbe L."/>
            <person name="Cnockaert M."/>
            <person name="Krigas N."/>
            <person name="Grigoriadou K."/>
            <person name="Maloupa E."/>
            <person name="Willems A."/>
        </authorList>
    </citation>
    <scope>NUCLEOTIDE SEQUENCE</scope>
    <source>
        <strain evidence="2">LMG 31231</strain>
    </source>
</reference>
<gene>
    <name evidence="2" type="ORF">GXW76_21470</name>
</gene>
<evidence type="ECO:0000256" key="1">
    <source>
        <dbReference type="SAM" id="MobiDB-lite"/>
    </source>
</evidence>
<name>A0A9X9X2X9_9PROT</name>
<dbReference type="Proteomes" id="UP001138751">
    <property type="component" value="Unassembled WGS sequence"/>
</dbReference>
<comment type="caution">
    <text evidence="2">The sequence shown here is derived from an EMBL/GenBank/DDBJ whole genome shotgun (WGS) entry which is preliminary data.</text>
</comment>
<evidence type="ECO:0000313" key="3">
    <source>
        <dbReference type="Proteomes" id="UP001138751"/>
    </source>
</evidence>